<dbReference type="EMBL" id="CM056742">
    <property type="protein sequence ID" value="KAJ8680051.1"/>
    <property type="molecule type" value="Genomic_DNA"/>
</dbReference>
<name>A0ACC2PB48_9HYME</name>
<keyword evidence="2" id="KW-1185">Reference proteome</keyword>
<reference evidence="1" key="1">
    <citation type="submission" date="2023-04" db="EMBL/GenBank/DDBJ databases">
        <title>A chromosome-level genome assembly of the parasitoid wasp Eretmocerus hayati.</title>
        <authorList>
            <person name="Zhong Y."/>
            <person name="Liu S."/>
            <person name="Liu Y."/>
        </authorList>
    </citation>
    <scope>NUCLEOTIDE SEQUENCE</scope>
    <source>
        <strain evidence="1">ZJU_SS_LIU_2023</strain>
    </source>
</reference>
<gene>
    <name evidence="1" type="ORF">QAD02_015838</name>
</gene>
<sequence length="461" mass="52462">MFPMKQVPLEEVDSFPSMDTYEPIHNLNDDCLRYIFKWLPIVDRIRLERVCRRWRVVSEESWHDFKQLDFVNESWGFKRPSRMKHVTIKILKKILRRCGQHLIDIEFAESHEKLGPFVFKTIANYCPNIQNIYAPNLDISPSSIKVLATKCNKISSFAIGDCTSPCDSELSLLFENNRQLKELYIYSNFEITGKCLSKLNHDSIETIVFENCPAIKLNNFKVIKTFKNLKEFSIEHFHDSNNKAIENISLCENLHSLTLALCPFYFNSLNRLSKLTNLETLDLSSNISVNDEILKGIGGNCKMLKNVDLSYCLAVTNSGLSKIVSLPRLRSLIIGDLDGVTDEVFENITMPNIKLLDCSFCPNIRDSGLIKLIESSPNIEYLIVNNCSGITKYLISSAMNIKHQRGDDILLKIRVGNTKIRMSEVRGITPNLKALPAIVLSAGCGDGIMMDNIMFDEAEDL</sequence>
<accession>A0ACC2PB48</accession>
<evidence type="ECO:0000313" key="2">
    <source>
        <dbReference type="Proteomes" id="UP001239111"/>
    </source>
</evidence>
<proteinExistence type="predicted"/>
<comment type="caution">
    <text evidence="1">The sequence shown here is derived from an EMBL/GenBank/DDBJ whole genome shotgun (WGS) entry which is preliminary data.</text>
</comment>
<dbReference type="Proteomes" id="UP001239111">
    <property type="component" value="Chromosome 2"/>
</dbReference>
<organism evidence="1 2">
    <name type="scientific">Eretmocerus hayati</name>
    <dbReference type="NCBI Taxonomy" id="131215"/>
    <lineage>
        <taxon>Eukaryota</taxon>
        <taxon>Metazoa</taxon>
        <taxon>Ecdysozoa</taxon>
        <taxon>Arthropoda</taxon>
        <taxon>Hexapoda</taxon>
        <taxon>Insecta</taxon>
        <taxon>Pterygota</taxon>
        <taxon>Neoptera</taxon>
        <taxon>Endopterygota</taxon>
        <taxon>Hymenoptera</taxon>
        <taxon>Apocrita</taxon>
        <taxon>Proctotrupomorpha</taxon>
        <taxon>Chalcidoidea</taxon>
        <taxon>Aphelinidae</taxon>
        <taxon>Aphelininae</taxon>
        <taxon>Eretmocerus</taxon>
    </lineage>
</organism>
<evidence type="ECO:0000313" key="1">
    <source>
        <dbReference type="EMBL" id="KAJ8680051.1"/>
    </source>
</evidence>
<protein>
    <submittedName>
        <fullName evidence="1">Uncharacterized protein</fullName>
    </submittedName>
</protein>